<protein>
    <submittedName>
        <fullName evidence="2">Uncharacterized protein</fullName>
    </submittedName>
</protein>
<keyword evidence="1" id="KW-0472">Membrane</keyword>
<organism evidence="2">
    <name type="scientific">Caldilineaceae bacterium SB0675_bin_29</name>
    <dbReference type="NCBI Taxonomy" id="2605266"/>
    <lineage>
        <taxon>Bacteria</taxon>
        <taxon>Bacillati</taxon>
        <taxon>Chloroflexota</taxon>
        <taxon>Caldilineae</taxon>
        <taxon>Caldilineales</taxon>
        <taxon>Caldilineaceae</taxon>
    </lineage>
</organism>
<keyword evidence="1" id="KW-0812">Transmembrane</keyword>
<keyword evidence="1" id="KW-1133">Transmembrane helix</keyword>
<feature type="transmembrane region" description="Helical" evidence="1">
    <location>
        <begin position="191"/>
        <end position="212"/>
    </location>
</feature>
<dbReference type="AlphaFoldDB" id="A0A6B1FY26"/>
<evidence type="ECO:0000256" key="1">
    <source>
        <dbReference type="SAM" id="Phobius"/>
    </source>
</evidence>
<gene>
    <name evidence="2" type="ORF">F4148_03920</name>
</gene>
<evidence type="ECO:0000313" key="2">
    <source>
        <dbReference type="EMBL" id="MYH60928.1"/>
    </source>
</evidence>
<dbReference type="EMBL" id="VYDA01000147">
    <property type="protein sequence ID" value="MYH60928.1"/>
    <property type="molecule type" value="Genomic_DNA"/>
</dbReference>
<proteinExistence type="predicted"/>
<accession>A0A6B1FY26</accession>
<comment type="caution">
    <text evidence="2">The sequence shown here is derived from an EMBL/GenBank/DDBJ whole genome shotgun (WGS) entry which is preliminary data.</text>
</comment>
<name>A0A6B1FY26_9CHLR</name>
<sequence>MGWANQLGKDSRGSRPRCVLLVDGGKEEVAGRLTRLVGVDGVTVTGDDIWMPGGKPVQREDGSWDATVAEEVELDKPNDLLPLGISERLGNWWLAVSENDPRTPNWDIASTCTVRGRKALLLVEAKAHWNEVARSSKGKRLGKPASNGTLKNHEKIGEAIGEAAVGLRTVTGGRWGISRDSHYQLSNRFAWSWKLASLGVPVVLVYLGFLYATDIAKGGNLFHSEAHWERVVRGHCEGVIDNGCWESWLDVDGAPLIPLIRALDQPFRNDEN</sequence>
<reference evidence="2" key="1">
    <citation type="submission" date="2019-09" db="EMBL/GenBank/DDBJ databases">
        <title>Characterisation of the sponge microbiome using genome-centric metagenomics.</title>
        <authorList>
            <person name="Engelberts J.P."/>
            <person name="Robbins S.J."/>
            <person name="De Goeij J.M."/>
            <person name="Aranda M."/>
            <person name="Bell S.C."/>
            <person name="Webster N.S."/>
        </authorList>
    </citation>
    <scope>NUCLEOTIDE SEQUENCE</scope>
    <source>
        <strain evidence="2">SB0675_bin_29</strain>
    </source>
</reference>